<name>A0A1Y1ZKG2_9PLEO</name>
<dbReference type="STRING" id="1231657.A0A1Y1ZKG2"/>
<evidence type="ECO:0000313" key="3">
    <source>
        <dbReference type="Proteomes" id="UP000193144"/>
    </source>
</evidence>
<dbReference type="Gene3D" id="1.50.10.160">
    <property type="match status" value="1"/>
</dbReference>
<protein>
    <submittedName>
        <fullName evidence="2">Uncharacterized protein</fullName>
    </submittedName>
</protein>
<dbReference type="OrthoDB" id="2343925at2759"/>
<dbReference type="AlphaFoldDB" id="A0A1Y1ZKG2"/>
<dbReference type="GO" id="GO:0010333">
    <property type="term" value="F:terpene synthase activity"/>
    <property type="evidence" value="ECO:0007669"/>
    <property type="project" value="InterPro"/>
</dbReference>
<proteinExistence type="inferred from homology"/>
<dbReference type="PANTHER" id="PTHR31739">
    <property type="entry name" value="ENT-COPALYL DIPHOSPHATE SYNTHASE, CHLOROPLASTIC"/>
    <property type="match status" value="1"/>
</dbReference>
<dbReference type="InterPro" id="IPR050148">
    <property type="entry name" value="Terpene_synthase-like"/>
</dbReference>
<dbReference type="Proteomes" id="UP000193144">
    <property type="component" value="Unassembled WGS sequence"/>
</dbReference>
<dbReference type="GO" id="GO:0016102">
    <property type="term" value="P:diterpenoid biosynthetic process"/>
    <property type="evidence" value="ECO:0007669"/>
    <property type="project" value="TreeGrafter"/>
</dbReference>
<dbReference type="PANTHER" id="PTHR31739:SF25">
    <property type="entry name" value="(E,E)-GERANYLLINALOOL SYNTHASE"/>
    <property type="match status" value="1"/>
</dbReference>
<dbReference type="GO" id="GO:0000287">
    <property type="term" value="F:magnesium ion binding"/>
    <property type="evidence" value="ECO:0007669"/>
    <property type="project" value="TreeGrafter"/>
</dbReference>
<comment type="caution">
    <text evidence="2">The sequence shown here is derived from an EMBL/GenBank/DDBJ whole genome shotgun (WGS) entry which is preliminary data.</text>
</comment>
<dbReference type="EMBL" id="MCFA01000069">
    <property type="protein sequence ID" value="ORY10760.1"/>
    <property type="molecule type" value="Genomic_DNA"/>
</dbReference>
<evidence type="ECO:0000256" key="1">
    <source>
        <dbReference type="ARBA" id="ARBA00006333"/>
    </source>
</evidence>
<evidence type="ECO:0000313" key="2">
    <source>
        <dbReference type="EMBL" id="ORY10760.1"/>
    </source>
</evidence>
<keyword evidence="3" id="KW-1185">Reference proteome</keyword>
<reference evidence="2 3" key="1">
    <citation type="submission" date="2016-07" db="EMBL/GenBank/DDBJ databases">
        <title>Pervasive Adenine N6-methylation of Active Genes in Fungi.</title>
        <authorList>
            <consortium name="DOE Joint Genome Institute"/>
            <person name="Mondo S.J."/>
            <person name="Dannebaum R.O."/>
            <person name="Kuo R.C."/>
            <person name="Labutti K."/>
            <person name="Haridas S."/>
            <person name="Kuo A."/>
            <person name="Salamov A."/>
            <person name="Ahrendt S.R."/>
            <person name="Lipzen A."/>
            <person name="Sullivan W."/>
            <person name="Andreopoulos W.B."/>
            <person name="Clum A."/>
            <person name="Lindquist E."/>
            <person name="Daum C."/>
            <person name="Ramamoorthy G.K."/>
            <person name="Gryganskyi A."/>
            <person name="Culley D."/>
            <person name="Magnuson J.K."/>
            <person name="James T.Y."/>
            <person name="O'Malley M.A."/>
            <person name="Stajich J.E."/>
            <person name="Spatafora J.W."/>
            <person name="Visel A."/>
            <person name="Grigoriev I.V."/>
        </authorList>
    </citation>
    <scope>NUCLEOTIDE SEQUENCE [LARGE SCALE GENOMIC DNA]</scope>
    <source>
        <strain evidence="2 3">CBS 115471</strain>
    </source>
</reference>
<sequence length="167" mass="18550">MLGGWDLEATDRVGLEVLVPNLLRLLEIQGVKFDFPARKALMALNEVKWTKLGPALTSPTPTTLIHTLEAFFGTLDFDKVKHHKIPNGSMLASPSSTVAYLMNSSTWDEEAEAYLRAVLDTPLESGFEKDDLLREDIRKLTILLETNLKTQGGIVGFGETTRPVPER</sequence>
<gene>
    <name evidence="2" type="ORF">BCR34DRAFT_654185</name>
</gene>
<accession>A0A1Y1ZKG2</accession>
<organism evidence="2 3">
    <name type="scientific">Clohesyomyces aquaticus</name>
    <dbReference type="NCBI Taxonomy" id="1231657"/>
    <lineage>
        <taxon>Eukaryota</taxon>
        <taxon>Fungi</taxon>
        <taxon>Dikarya</taxon>
        <taxon>Ascomycota</taxon>
        <taxon>Pezizomycotina</taxon>
        <taxon>Dothideomycetes</taxon>
        <taxon>Pleosporomycetidae</taxon>
        <taxon>Pleosporales</taxon>
        <taxon>Lindgomycetaceae</taxon>
        <taxon>Clohesyomyces</taxon>
    </lineage>
</organism>
<comment type="similarity">
    <text evidence="1">Belongs to the terpene synthase family.</text>
</comment>